<dbReference type="OrthoDB" id="2388260at2"/>
<dbReference type="SMART" id="SM00855">
    <property type="entry name" value="PGAM"/>
    <property type="match status" value="1"/>
</dbReference>
<dbReference type="Gene3D" id="3.40.50.1240">
    <property type="entry name" value="Phosphoglycerate mutase-like"/>
    <property type="match status" value="1"/>
</dbReference>
<organism evidence="2 3">
    <name type="scientific">Acetonema longum DSM 6540</name>
    <dbReference type="NCBI Taxonomy" id="1009370"/>
    <lineage>
        <taxon>Bacteria</taxon>
        <taxon>Bacillati</taxon>
        <taxon>Bacillota</taxon>
        <taxon>Negativicutes</taxon>
        <taxon>Acetonemataceae</taxon>
        <taxon>Acetonema</taxon>
    </lineage>
</organism>
<accession>F7NGD8</accession>
<gene>
    <name evidence="2" type="ORF">ALO_05610</name>
</gene>
<dbReference type="Pfam" id="PF00300">
    <property type="entry name" value="His_Phos_1"/>
    <property type="match status" value="1"/>
</dbReference>
<dbReference type="Proteomes" id="UP000003240">
    <property type="component" value="Unassembled WGS sequence"/>
</dbReference>
<evidence type="ECO:0000313" key="3">
    <source>
        <dbReference type="Proteomes" id="UP000003240"/>
    </source>
</evidence>
<evidence type="ECO:0000313" key="2">
    <source>
        <dbReference type="EMBL" id="EGO64893.1"/>
    </source>
</evidence>
<dbReference type="InterPro" id="IPR013078">
    <property type="entry name" value="His_Pase_superF_clade-1"/>
</dbReference>
<comment type="caution">
    <text evidence="2">The sequence shown here is derived from an EMBL/GenBank/DDBJ whole genome shotgun (WGS) entry which is preliminary data.</text>
</comment>
<dbReference type="SUPFAM" id="SSF53254">
    <property type="entry name" value="Phosphoglycerate mutase-like"/>
    <property type="match status" value="1"/>
</dbReference>
<dbReference type="CDD" id="cd07067">
    <property type="entry name" value="HP_PGM_like"/>
    <property type="match status" value="1"/>
</dbReference>
<dbReference type="EMBL" id="AFGF01000042">
    <property type="protein sequence ID" value="EGO64893.1"/>
    <property type="molecule type" value="Genomic_DNA"/>
</dbReference>
<dbReference type="eggNOG" id="COG2062">
    <property type="taxonomic scope" value="Bacteria"/>
</dbReference>
<sequence>MELILMRHGKAESPSSRISESQRELTPTGRRRVQEAAIGLARSRLIDLHNVTIWSSPLPRALQTAQILAEAWGGLAVAEYEAVARGDLETLSAGWTVLSPGYSLVIVGHEPYLSSWAERIAGVYLPFKRASAAGFSIREVQSGKGKLRWYITGKTLAHIAAVDLTQTGMQT</sequence>
<protein>
    <submittedName>
        <fullName evidence="2">Phosphohistidine phosphatase SixA</fullName>
    </submittedName>
</protein>
<dbReference type="InterPro" id="IPR029033">
    <property type="entry name" value="His_PPase_superfam"/>
</dbReference>
<dbReference type="AlphaFoldDB" id="F7NGD8"/>
<dbReference type="STRING" id="1009370.ALO_05610"/>
<feature type="region of interest" description="Disordered" evidence="1">
    <location>
        <begin position="1"/>
        <end position="27"/>
    </location>
</feature>
<evidence type="ECO:0000256" key="1">
    <source>
        <dbReference type="SAM" id="MobiDB-lite"/>
    </source>
</evidence>
<keyword evidence="3" id="KW-1185">Reference proteome</keyword>
<proteinExistence type="predicted"/>
<reference evidence="2 3" key="1">
    <citation type="journal article" date="2011" name="EMBO J.">
        <title>Structural diversity of bacterial flagellar motors.</title>
        <authorList>
            <person name="Chen S."/>
            <person name="Beeby M."/>
            <person name="Murphy G.E."/>
            <person name="Leadbetter J.R."/>
            <person name="Hendrixson D.R."/>
            <person name="Briegel A."/>
            <person name="Li Z."/>
            <person name="Shi J."/>
            <person name="Tocheva E.I."/>
            <person name="Muller A."/>
            <person name="Dobro M.J."/>
            <person name="Jensen G.J."/>
        </authorList>
    </citation>
    <scope>NUCLEOTIDE SEQUENCE [LARGE SCALE GENOMIC DNA]</scope>
    <source>
        <strain evidence="2 3">DSM 6540</strain>
    </source>
</reference>
<dbReference type="RefSeq" id="WP_004093650.1">
    <property type="nucleotide sequence ID" value="NZ_AFGF01000042.1"/>
</dbReference>
<name>F7NGD8_9FIRM</name>